<reference evidence="2 3" key="1">
    <citation type="journal article" date="2020" name="Int. J. Syst. Evol. Microbiol.">
        <title>Description and complete genome sequences of Bradyrhizobium symbiodeficiens sp. nov., a non-symbiotic bacterium associated with legumes native to Canada.</title>
        <authorList>
            <person name="Bromfield E.S.P."/>
            <person name="Cloutier S."/>
            <person name="Nguyen H.D.T."/>
        </authorList>
    </citation>
    <scope>NUCLEOTIDE SEQUENCE [LARGE SCALE GENOMIC DNA]</scope>
    <source>
        <strain evidence="2 3">101S1MB</strain>
    </source>
</reference>
<accession>A0A6G9A879</accession>
<name>A0A6G9A879_9BRAD</name>
<sequence length="78" mass="8285">MDDYSLVPVEHQPDFENASLVPVDHDPFGADDVTQQAPSQQAQSQPAQPSPQQPATGVGRLYVGPAAKVTQAPEESES</sequence>
<dbReference type="EMBL" id="CP050066">
    <property type="protein sequence ID" value="QIP08519.1"/>
    <property type="molecule type" value="Genomic_DNA"/>
</dbReference>
<dbReference type="AlphaFoldDB" id="A0A6G9A879"/>
<proteinExistence type="predicted"/>
<feature type="region of interest" description="Disordered" evidence="1">
    <location>
        <begin position="1"/>
        <end position="78"/>
    </location>
</feature>
<evidence type="ECO:0000313" key="2">
    <source>
        <dbReference type="EMBL" id="QIP08519.1"/>
    </source>
</evidence>
<dbReference type="RefSeq" id="WP_166468607.1">
    <property type="nucleotide sequence ID" value="NZ_CP050066.2"/>
</dbReference>
<feature type="compositionally biased region" description="Low complexity" evidence="1">
    <location>
        <begin position="35"/>
        <end position="47"/>
    </location>
</feature>
<protein>
    <submittedName>
        <fullName evidence="2">Uncharacterized protein</fullName>
    </submittedName>
</protein>
<evidence type="ECO:0000313" key="3">
    <source>
        <dbReference type="Proteomes" id="UP000500895"/>
    </source>
</evidence>
<organism evidence="2 3">
    <name type="scientific">Bradyrhizobium symbiodeficiens</name>
    <dbReference type="NCBI Taxonomy" id="1404367"/>
    <lineage>
        <taxon>Bacteria</taxon>
        <taxon>Pseudomonadati</taxon>
        <taxon>Pseudomonadota</taxon>
        <taxon>Alphaproteobacteria</taxon>
        <taxon>Hyphomicrobiales</taxon>
        <taxon>Nitrobacteraceae</taxon>
        <taxon>Bradyrhizobium</taxon>
    </lineage>
</organism>
<evidence type="ECO:0000256" key="1">
    <source>
        <dbReference type="SAM" id="MobiDB-lite"/>
    </source>
</evidence>
<gene>
    <name evidence="2" type="ORF">HAV00_20660</name>
</gene>
<dbReference type="Proteomes" id="UP000500895">
    <property type="component" value="Chromosome"/>
</dbReference>